<keyword evidence="2" id="KW-0813">Transport</keyword>
<feature type="transmembrane region" description="Helical" evidence="9">
    <location>
        <begin position="26"/>
        <end position="46"/>
    </location>
</feature>
<evidence type="ECO:0000256" key="2">
    <source>
        <dbReference type="ARBA" id="ARBA00022448"/>
    </source>
</evidence>
<dbReference type="FunFam" id="1.10.3730.20:FF:000001">
    <property type="entry name" value="Quaternary ammonium compound resistance transporter SugE"/>
    <property type="match status" value="1"/>
</dbReference>
<evidence type="ECO:0000256" key="1">
    <source>
        <dbReference type="ARBA" id="ARBA00004651"/>
    </source>
</evidence>
<dbReference type="InterPro" id="IPR045324">
    <property type="entry name" value="Small_multidrug_res"/>
</dbReference>
<evidence type="ECO:0000313" key="11">
    <source>
        <dbReference type="Proteomes" id="UP000192505"/>
    </source>
</evidence>
<keyword evidence="6 9" id="KW-0472">Membrane</keyword>
<feature type="transmembrane region" description="Helical" evidence="9">
    <location>
        <begin position="84"/>
        <end position="103"/>
    </location>
</feature>
<dbReference type="Pfam" id="PF00893">
    <property type="entry name" value="Multi_Drug_Res"/>
    <property type="match status" value="1"/>
</dbReference>
<dbReference type="InterPro" id="IPR000390">
    <property type="entry name" value="Small_drug/metabolite_transptr"/>
</dbReference>
<dbReference type="InterPro" id="IPR037185">
    <property type="entry name" value="EmrE-like"/>
</dbReference>
<comment type="similarity">
    <text evidence="7 8">Belongs to the drug/metabolite transporter (DMT) superfamily. Small multidrug resistance (SMR) (TC 2.A.7.1) family.</text>
</comment>
<dbReference type="AlphaFoldDB" id="A0A1W9KZ55"/>
<evidence type="ECO:0000256" key="9">
    <source>
        <dbReference type="SAM" id="Phobius"/>
    </source>
</evidence>
<dbReference type="GO" id="GO:0031460">
    <property type="term" value="P:glycine betaine transport"/>
    <property type="evidence" value="ECO:0007669"/>
    <property type="project" value="TreeGrafter"/>
</dbReference>
<keyword evidence="3" id="KW-1003">Cell membrane</keyword>
<proteinExistence type="inferred from homology"/>
<dbReference type="PANTHER" id="PTHR30561:SF1">
    <property type="entry name" value="MULTIDRUG TRANSPORTER EMRE"/>
    <property type="match status" value="1"/>
</dbReference>
<dbReference type="PANTHER" id="PTHR30561">
    <property type="entry name" value="SMR FAMILY PROTON-DEPENDENT DRUG EFFLUX TRANSPORTER SUGE"/>
    <property type="match status" value="1"/>
</dbReference>
<evidence type="ECO:0000256" key="5">
    <source>
        <dbReference type="ARBA" id="ARBA00022989"/>
    </source>
</evidence>
<reference evidence="10 11" key="1">
    <citation type="submission" date="2017-01" db="EMBL/GenBank/DDBJ databases">
        <title>Novel large sulfur bacteria in the metagenomes of groundwater-fed chemosynthetic microbial mats in the Lake Huron basin.</title>
        <authorList>
            <person name="Sharrar A.M."/>
            <person name="Flood B.E."/>
            <person name="Bailey J.V."/>
            <person name="Jones D.S."/>
            <person name="Biddanda B."/>
            <person name="Ruberg S.A."/>
            <person name="Marcus D.N."/>
            <person name="Dick G.J."/>
        </authorList>
    </citation>
    <scope>NUCLEOTIDE SEQUENCE [LARGE SCALE GENOMIC DNA]</scope>
    <source>
        <strain evidence="10">A7</strain>
    </source>
</reference>
<organism evidence="10 11">
    <name type="scientific">Rhodoferax ferrireducens</name>
    <dbReference type="NCBI Taxonomy" id="192843"/>
    <lineage>
        <taxon>Bacteria</taxon>
        <taxon>Pseudomonadati</taxon>
        <taxon>Pseudomonadota</taxon>
        <taxon>Betaproteobacteria</taxon>
        <taxon>Burkholderiales</taxon>
        <taxon>Comamonadaceae</taxon>
        <taxon>Rhodoferax</taxon>
    </lineage>
</organism>
<evidence type="ECO:0000313" key="10">
    <source>
        <dbReference type="EMBL" id="OQW89999.1"/>
    </source>
</evidence>
<name>A0A1W9KZ55_9BURK</name>
<keyword evidence="5 9" id="KW-1133">Transmembrane helix</keyword>
<feature type="transmembrane region" description="Helical" evidence="9">
    <location>
        <begin position="58"/>
        <end position="78"/>
    </location>
</feature>
<evidence type="ECO:0000256" key="4">
    <source>
        <dbReference type="ARBA" id="ARBA00022692"/>
    </source>
</evidence>
<dbReference type="SUPFAM" id="SSF103481">
    <property type="entry name" value="Multidrug resistance efflux transporter EmrE"/>
    <property type="match status" value="1"/>
</dbReference>
<dbReference type="EMBL" id="MTEI01000001">
    <property type="protein sequence ID" value="OQW89999.1"/>
    <property type="molecule type" value="Genomic_DNA"/>
</dbReference>
<dbReference type="GO" id="GO:0015297">
    <property type="term" value="F:antiporter activity"/>
    <property type="evidence" value="ECO:0007669"/>
    <property type="project" value="TreeGrafter"/>
</dbReference>
<sequence>MQWVYLGIAIVAEVIATSALKASDGFTRLVPSVVVVVGYVVSFYCLSLTLRSIPVGIVYAIWSGVGIVLISLVGWLVFDQALSPLALLGMAFIAVGVIILNVVA</sequence>
<keyword evidence="4 8" id="KW-0812">Transmembrane</keyword>
<dbReference type="GO" id="GO:0015199">
    <property type="term" value="F:amino-acid betaine transmembrane transporter activity"/>
    <property type="evidence" value="ECO:0007669"/>
    <property type="project" value="TreeGrafter"/>
</dbReference>
<comment type="caution">
    <text evidence="10">The sequence shown here is derived from an EMBL/GenBank/DDBJ whole genome shotgun (WGS) entry which is preliminary data.</text>
</comment>
<dbReference type="GO" id="GO:0005886">
    <property type="term" value="C:plasma membrane"/>
    <property type="evidence" value="ECO:0007669"/>
    <property type="project" value="UniProtKB-SubCell"/>
</dbReference>
<dbReference type="Gene3D" id="1.10.3730.20">
    <property type="match status" value="1"/>
</dbReference>
<dbReference type="Proteomes" id="UP000192505">
    <property type="component" value="Unassembled WGS sequence"/>
</dbReference>
<evidence type="ECO:0000256" key="6">
    <source>
        <dbReference type="ARBA" id="ARBA00023136"/>
    </source>
</evidence>
<evidence type="ECO:0000256" key="3">
    <source>
        <dbReference type="ARBA" id="ARBA00022475"/>
    </source>
</evidence>
<dbReference type="GO" id="GO:1990961">
    <property type="term" value="P:xenobiotic detoxification by transmembrane export across the plasma membrane"/>
    <property type="evidence" value="ECO:0007669"/>
    <property type="project" value="UniProtKB-ARBA"/>
</dbReference>
<evidence type="ECO:0000256" key="8">
    <source>
        <dbReference type="RuleBase" id="RU003942"/>
    </source>
</evidence>
<dbReference type="GO" id="GO:0015220">
    <property type="term" value="F:choline transmembrane transporter activity"/>
    <property type="evidence" value="ECO:0007669"/>
    <property type="project" value="TreeGrafter"/>
</dbReference>
<gene>
    <name evidence="10" type="ORF">BWK72_01835</name>
</gene>
<protein>
    <submittedName>
        <fullName evidence="10">QacE family quaternary ammonium compound efflux SMR transporter</fullName>
    </submittedName>
</protein>
<accession>A0A1W9KZ55</accession>
<evidence type="ECO:0000256" key="7">
    <source>
        <dbReference type="ARBA" id="ARBA00038032"/>
    </source>
</evidence>
<comment type="subcellular location">
    <subcellularLocation>
        <location evidence="1 8">Cell membrane</location>
        <topology evidence="1 8">Multi-pass membrane protein</topology>
    </subcellularLocation>
</comment>